<keyword evidence="1" id="KW-1133">Transmembrane helix</keyword>
<protein>
    <submittedName>
        <fullName evidence="2">Uncharacterized protein</fullName>
    </submittedName>
</protein>
<sequence>MLLEDDALVVPEFAKMMASLMRQLDSRRYIDYVKLYHPNQLRKIPSIPLAIALSLIICCIFQIIAFRRVFFLWLLATCAPMYVNLRSYGSQFLADVRYAITKSVYITEPESCCTPAVVFRTQKILEMVSKLSVESTKHAFVGHAKDHILDESDFVGRQTDTNLVVHIGAVSSVRKRRITLNEVLAARNRED</sequence>
<evidence type="ECO:0000256" key="1">
    <source>
        <dbReference type="SAM" id="Phobius"/>
    </source>
</evidence>
<proteinExistence type="predicted"/>
<evidence type="ECO:0000313" key="2">
    <source>
        <dbReference type="EMBL" id="KAK5986148.1"/>
    </source>
</evidence>
<comment type="caution">
    <text evidence="2">The sequence shown here is derived from an EMBL/GenBank/DDBJ whole genome shotgun (WGS) entry which is preliminary data.</text>
</comment>
<keyword evidence="3" id="KW-1185">Reference proteome</keyword>
<dbReference type="Proteomes" id="UP001331761">
    <property type="component" value="Unassembled WGS sequence"/>
</dbReference>
<dbReference type="GO" id="GO:0016757">
    <property type="term" value="F:glycosyltransferase activity"/>
    <property type="evidence" value="ECO:0007669"/>
    <property type="project" value="InterPro"/>
</dbReference>
<dbReference type="PANTHER" id="PTHR31410:SF1">
    <property type="entry name" value="POST-GPI ATTACHMENT TO PROTEINS FACTOR 4"/>
    <property type="match status" value="1"/>
</dbReference>
<dbReference type="PANTHER" id="PTHR31410">
    <property type="entry name" value="TRANSMEMBRANE PROTEIN 246"/>
    <property type="match status" value="1"/>
</dbReference>
<keyword evidence="1" id="KW-0812">Transmembrane</keyword>
<dbReference type="EMBL" id="WIXE01000947">
    <property type="protein sequence ID" value="KAK5986148.1"/>
    <property type="molecule type" value="Genomic_DNA"/>
</dbReference>
<reference evidence="2 3" key="1">
    <citation type="submission" date="2019-10" db="EMBL/GenBank/DDBJ databases">
        <title>Assembly and Annotation for the nematode Trichostrongylus colubriformis.</title>
        <authorList>
            <person name="Martin J."/>
        </authorList>
    </citation>
    <scope>NUCLEOTIDE SEQUENCE [LARGE SCALE GENOMIC DNA]</scope>
    <source>
        <strain evidence="2">G859</strain>
        <tissue evidence="2">Whole worm</tissue>
    </source>
</reference>
<dbReference type="AlphaFoldDB" id="A0AAN8IWA2"/>
<dbReference type="GO" id="GO:0000139">
    <property type="term" value="C:Golgi membrane"/>
    <property type="evidence" value="ECO:0007669"/>
    <property type="project" value="InterPro"/>
</dbReference>
<organism evidence="2 3">
    <name type="scientific">Trichostrongylus colubriformis</name>
    <name type="common">Black scour worm</name>
    <dbReference type="NCBI Taxonomy" id="6319"/>
    <lineage>
        <taxon>Eukaryota</taxon>
        <taxon>Metazoa</taxon>
        <taxon>Ecdysozoa</taxon>
        <taxon>Nematoda</taxon>
        <taxon>Chromadorea</taxon>
        <taxon>Rhabditida</taxon>
        <taxon>Rhabditina</taxon>
        <taxon>Rhabditomorpha</taxon>
        <taxon>Strongyloidea</taxon>
        <taxon>Trichostrongylidae</taxon>
        <taxon>Trichostrongylus</taxon>
    </lineage>
</organism>
<name>A0AAN8IWA2_TRICO</name>
<gene>
    <name evidence="2" type="ORF">GCK32_013665</name>
</gene>
<keyword evidence="1" id="KW-0472">Membrane</keyword>
<dbReference type="InterPro" id="IPR029675">
    <property type="entry name" value="PGAP4"/>
</dbReference>
<evidence type="ECO:0000313" key="3">
    <source>
        <dbReference type="Proteomes" id="UP001331761"/>
    </source>
</evidence>
<accession>A0AAN8IWA2</accession>
<dbReference type="GO" id="GO:0006506">
    <property type="term" value="P:GPI anchor biosynthetic process"/>
    <property type="evidence" value="ECO:0007669"/>
    <property type="project" value="InterPro"/>
</dbReference>
<feature type="transmembrane region" description="Helical" evidence="1">
    <location>
        <begin position="44"/>
        <end position="64"/>
    </location>
</feature>